<organism evidence="9 10">
    <name type="scientific">Plectosphaerella cucumerina</name>
    <dbReference type="NCBI Taxonomy" id="40658"/>
    <lineage>
        <taxon>Eukaryota</taxon>
        <taxon>Fungi</taxon>
        <taxon>Dikarya</taxon>
        <taxon>Ascomycota</taxon>
        <taxon>Pezizomycotina</taxon>
        <taxon>Sordariomycetes</taxon>
        <taxon>Hypocreomycetidae</taxon>
        <taxon>Glomerellales</taxon>
        <taxon>Plectosphaerellaceae</taxon>
        <taxon>Plectosphaerella</taxon>
    </lineage>
</organism>
<accession>A0A8K0X3Y5</accession>
<dbReference type="PANTHER" id="PTHR12801">
    <property type="entry name" value="RNA EXONUCLEASE REXO1 / RECO3 FAMILY MEMBER-RELATED"/>
    <property type="match status" value="1"/>
</dbReference>
<evidence type="ECO:0000313" key="9">
    <source>
        <dbReference type="EMBL" id="KAH7362669.1"/>
    </source>
</evidence>
<dbReference type="CDD" id="cd06137">
    <property type="entry name" value="DEDDh_RNase"/>
    <property type="match status" value="1"/>
</dbReference>
<feature type="domain" description="Exonuclease" evidence="8">
    <location>
        <begin position="189"/>
        <end position="398"/>
    </location>
</feature>
<comment type="function">
    <text evidence="5">Exoribonuclease involved in ribosome biosynthesis. Involved in the processing of ITS1, the internal transcribed spacer localized between the 18S and 5.8S rRNAs.</text>
</comment>
<dbReference type="AlphaFoldDB" id="A0A8K0X3Y5"/>
<evidence type="ECO:0000256" key="5">
    <source>
        <dbReference type="ARBA" id="ARBA00025599"/>
    </source>
</evidence>
<dbReference type="PANTHER" id="PTHR12801:SF45">
    <property type="entry name" value="RNA EXONUCLEASE 4"/>
    <property type="match status" value="1"/>
</dbReference>
<dbReference type="InterPro" id="IPR036397">
    <property type="entry name" value="RNaseH_sf"/>
</dbReference>
<dbReference type="OrthoDB" id="16516at2759"/>
<proteinExistence type="predicted"/>
<dbReference type="GO" id="GO:0005634">
    <property type="term" value="C:nucleus"/>
    <property type="evidence" value="ECO:0007669"/>
    <property type="project" value="TreeGrafter"/>
</dbReference>
<keyword evidence="6" id="KW-0863">Zinc-finger</keyword>
<evidence type="ECO:0000256" key="1">
    <source>
        <dbReference type="ARBA" id="ARBA00022552"/>
    </source>
</evidence>
<evidence type="ECO:0000259" key="8">
    <source>
        <dbReference type="SMART" id="SM00479"/>
    </source>
</evidence>
<dbReference type="InterPro" id="IPR047021">
    <property type="entry name" value="REXO1/3/4-like"/>
</dbReference>
<dbReference type="Proteomes" id="UP000813385">
    <property type="component" value="Unassembled WGS sequence"/>
</dbReference>
<keyword evidence="2" id="KW-0540">Nuclease</keyword>
<dbReference type="GO" id="GO:0004527">
    <property type="term" value="F:exonuclease activity"/>
    <property type="evidence" value="ECO:0007669"/>
    <property type="project" value="UniProtKB-KW"/>
</dbReference>
<evidence type="ECO:0000256" key="4">
    <source>
        <dbReference type="ARBA" id="ARBA00022839"/>
    </source>
</evidence>
<dbReference type="InterPro" id="IPR012337">
    <property type="entry name" value="RNaseH-like_sf"/>
</dbReference>
<evidence type="ECO:0000256" key="3">
    <source>
        <dbReference type="ARBA" id="ARBA00022801"/>
    </source>
</evidence>
<gene>
    <name evidence="9" type="ORF">B0T11DRAFT_86555</name>
</gene>
<evidence type="ECO:0000256" key="2">
    <source>
        <dbReference type="ARBA" id="ARBA00022722"/>
    </source>
</evidence>
<reference evidence="9" key="1">
    <citation type="journal article" date="2021" name="Nat. Commun.">
        <title>Genetic determinants of endophytism in the Arabidopsis root mycobiome.</title>
        <authorList>
            <person name="Mesny F."/>
            <person name="Miyauchi S."/>
            <person name="Thiergart T."/>
            <person name="Pickel B."/>
            <person name="Atanasova L."/>
            <person name="Karlsson M."/>
            <person name="Huettel B."/>
            <person name="Barry K.W."/>
            <person name="Haridas S."/>
            <person name="Chen C."/>
            <person name="Bauer D."/>
            <person name="Andreopoulos W."/>
            <person name="Pangilinan J."/>
            <person name="LaButti K."/>
            <person name="Riley R."/>
            <person name="Lipzen A."/>
            <person name="Clum A."/>
            <person name="Drula E."/>
            <person name="Henrissat B."/>
            <person name="Kohler A."/>
            <person name="Grigoriev I.V."/>
            <person name="Martin F.M."/>
            <person name="Hacquard S."/>
        </authorList>
    </citation>
    <scope>NUCLEOTIDE SEQUENCE</scope>
    <source>
        <strain evidence="9">MPI-CAGE-AT-0016</strain>
    </source>
</reference>
<keyword evidence="1" id="KW-0698">rRNA processing</keyword>
<sequence>MLSQQQTVSLSKLGTGPDDFAGGIITPSPEYLQHLERLRNQMRGKASIRIELLSDNELASRIKCRNCGMRCSKRFKQPKKQPQKGAKGDHQPRQPAPAPAENARFRHVIAGEGSGSDGSKKPVMYCRYHPGNAARGYWTCCNRHSSQPGCKEAEDHEPVATTMPYLRARFQHVPTYEAPIKAVAPHRRVAVAIDCEMGTSKDHEPEVIRLTLIDYFTSEVLIDSLVWPDVPMLHYNTRYSGVSRPQLNEARRTGKCIMGLDRAREMVWKYVDNNTYVIGHSLSSDLTCMRWLHHNVVDSYVLEHDIWKAAVGELQGENRVLLNAFEKLKLEKKEAGESVESLEKPELKPLPKAVLSLKDVTKRRFGRTVQEGKAGHDSLEDALSARNLVDWHVRQSMEREESKENLIMF</sequence>
<dbReference type="GO" id="GO:0035556">
    <property type="term" value="P:intracellular signal transduction"/>
    <property type="evidence" value="ECO:0007669"/>
    <property type="project" value="InterPro"/>
</dbReference>
<feature type="region of interest" description="Disordered" evidence="7">
    <location>
        <begin position="75"/>
        <end position="101"/>
    </location>
</feature>
<dbReference type="GO" id="GO:0003676">
    <property type="term" value="F:nucleic acid binding"/>
    <property type="evidence" value="ECO:0007669"/>
    <property type="project" value="InterPro"/>
</dbReference>
<feature type="compositionally biased region" description="Polar residues" evidence="7">
    <location>
        <begin position="1"/>
        <end position="12"/>
    </location>
</feature>
<dbReference type="EMBL" id="JAGPXD010000003">
    <property type="protein sequence ID" value="KAH7362669.1"/>
    <property type="molecule type" value="Genomic_DNA"/>
</dbReference>
<dbReference type="GO" id="GO:0008270">
    <property type="term" value="F:zinc ion binding"/>
    <property type="evidence" value="ECO:0007669"/>
    <property type="project" value="UniProtKB-KW"/>
</dbReference>
<keyword evidence="4 9" id="KW-0269">Exonuclease</keyword>
<dbReference type="InterPro" id="IPR001562">
    <property type="entry name" value="Znf_Btk_motif"/>
</dbReference>
<keyword evidence="6" id="KW-0862">Zinc</keyword>
<comment type="caution">
    <text evidence="9">The sequence shown here is derived from an EMBL/GenBank/DDBJ whole genome shotgun (WGS) entry which is preliminary data.</text>
</comment>
<keyword evidence="3" id="KW-0378">Hydrolase</keyword>
<dbReference type="Gene3D" id="3.30.420.10">
    <property type="entry name" value="Ribonuclease H-like superfamily/Ribonuclease H"/>
    <property type="match status" value="1"/>
</dbReference>
<evidence type="ECO:0000313" key="10">
    <source>
        <dbReference type="Proteomes" id="UP000813385"/>
    </source>
</evidence>
<dbReference type="InterPro" id="IPR013520">
    <property type="entry name" value="Ribonucl_H"/>
</dbReference>
<protein>
    <submittedName>
        <fullName evidence="9">RNA exonuclease</fullName>
    </submittedName>
</protein>
<dbReference type="GO" id="GO:0006364">
    <property type="term" value="P:rRNA processing"/>
    <property type="evidence" value="ECO:0007669"/>
    <property type="project" value="UniProtKB-KW"/>
</dbReference>
<dbReference type="PROSITE" id="PS51113">
    <property type="entry name" value="ZF_BTK"/>
    <property type="match status" value="1"/>
</dbReference>
<keyword evidence="6" id="KW-0479">Metal-binding</keyword>
<evidence type="ECO:0000256" key="6">
    <source>
        <dbReference type="PROSITE-ProRule" id="PRU00432"/>
    </source>
</evidence>
<feature type="region of interest" description="Disordered" evidence="7">
    <location>
        <begin position="1"/>
        <end position="24"/>
    </location>
</feature>
<dbReference type="SUPFAM" id="SSF53098">
    <property type="entry name" value="Ribonuclease H-like"/>
    <property type="match status" value="1"/>
</dbReference>
<dbReference type="GO" id="GO:0000027">
    <property type="term" value="P:ribosomal large subunit assembly"/>
    <property type="evidence" value="ECO:0007669"/>
    <property type="project" value="TreeGrafter"/>
</dbReference>
<keyword evidence="10" id="KW-1185">Reference proteome</keyword>
<name>A0A8K0X3Y5_9PEZI</name>
<evidence type="ECO:0000256" key="7">
    <source>
        <dbReference type="SAM" id="MobiDB-lite"/>
    </source>
</evidence>
<dbReference type="SMART" id="SM00479">
    <property type="entry name" value="EXOIII"/>
    <property type="match status" value="1"/>
</dbReference>